<sequence>MSSDGMNVDDDVDQRTENEVESRDLVYQSLERDGSITRFKAQLRAAIFKTVEKASNSSDETHRPKYEDNISRVCNGILVDWLEHSRLFYTQDVFKVETSDSNCLPPLTHGELLEELHLDANENQSQPILHALLNRNNTEVKSALPDHIKQSIETKFPGDVINAINHVREHFRSLFSPPFDAKVLDAYLDKHLPFSLTFVKKIDYEHICLKWMQACAQILVSKPSFRKQISLDTQVRPLSIHNGMNSDQTISRARRATFPLSVSYAENS</sequence>
<evidence type="ECO:0000313" key="5">
    <source>
        <dbReference type="Proteomes" id="UP000663852"/>
    </source>
</evidence>
<proteinExistence type="predicted"/>
<dbReference type="EMBL" id="CAJNOJ010000200">
    <property type="protein sequence ID" value="CAF1281033.1"/>
    <property type="molecule type" value="Genomic_DNA"/>
</dbReference>
<dbReference type="AlphaFoldDB" id="A0A815C1Q2"/>
<comment type="caution">
    <text evidence="3">The sequence shown here is derived from an EMBL/GenBank/DDBJ whole genome shotgun (WGS) entry which is preliminary data.</text>
</comment>
<keyword evidence="4" id="KW-1185">Reference proteome</keyword>
<dbReference type="Gene3D" id="1.20.960.40">
    <property type="match status" value="1"/>
</dbReference>
<dbReference type="Proteomes" id="UP000663828">
    <property type="component" value="Unassembled WGS sequence"/>
</dbReference>
<dbReference type="EMBL" id="CAJNOR010000253">
    <property type="protein sequence ID" value="CAF0856292.1"/>
    <property type="molecule type" value="Genomic_DNA"/>
</dbReference>
<evidence type="ECO:0000256" key="1">
    <source>
        <dbReference type="SAM" id="MobiDB-lite"/>
    </source>
</evidence>
<dbReference type="OrthoDB" id="5970631at2759"/>
<gene>
    <name evidence="3" type="ORF">EDS130_LOCUS29556</name>
    <name evidence="2" type="ORF">XAT740_LOCUS5745</name>
</gene>
<organism evidence="3 5">
    <name type="scientific">Adineta ricciae</name>
    <name type="common">Rotifer</name>
    <dbReference type="NCBI Taxonomy" id="249248"/>
    <lineage>
        <taxon>Eukaryota</taxon>
        <taxon>Metazoa</taxon>
        <taxon>Spiralia</taxon>
        <taxon>Gnathifera</taxon>
        <taxon>Rotifera</taxon>
        <taxon>Eurotatoria</taxon>
        <taxon>Bdelloidea</taxon>
        <taxon>Adinetida</taxon>
        <taxon>Adinetidae</taxon>
        <taxon>Adineta</taxon>
    </lineage>
</organism>
<evidence type="ECO:0000313" key="2">
    <source>
        <dbReference type="EMBL" id="CAF0856292.1"/>
    </source>
</evidence>
<name>A0A815C1Q2_ADIRI</name>
<dbReference type="Proteomes" id="UP000663852">
    <property type="component" value="Unassembled WGS sequence"/>
</dbReference>
<accession>A0A815C1Q2</accession>
<reference evidence="3" key="1">
    <citation type="submission" date="2021-02" db="EMBL/GenBank/DDBJ databases">
        <authorList>
            <person name="Nowell W R."/>
        </authorList>
    </citation>
    <scope>NUCLEOTIDE SEQUENCE</scope>
</reference>
<evidence type="ECO:0000313" key="3">
    <source>
        <dbReference type="EMBL" id="CAF1281033.1"/>
    </source>
</evidence>
<evidence type="ECO:0000313" key="4">
    <source>
        <dbReference type="Proteomes" id="UP000663828"/>
    </source>
</evidence>
<protein>
    <submittedName>
        <fullName evidence="3">Uncharacterized protein</fullName>
    </submittedName>
</protein>
<feature type="region of interest" description="Disordered" evidence="1">
    <location>
        <begin position="1"/>
        <end position="20"/>
    </location>
</feature>